<dbReference type="AlphaFoldDB" id="A0A1M7V169"/>
<organism evidence="1 2">
    <name type="scientific">Geodermatophilus obscurus</name>
    <dbReference type="NCBI Taxonomy" id="1861"/>
    <lineage>
        <taxon>Bacteria</taxon>
        <taxon>Bacillati</taxon>
        <taxon>Actinomycetota</taxon>
        <taxon>Actinomycetes</taxon>
        <taxon>Geodermatophilales</taxon>
        <taxon>Geodermatophilaceae</taxon>
        <taxon>Geodermatophilus</taxon>
    </lineage>
</organism>
<sequence length="88" mass="9536">HRDKTLARRGLAWLDLDPDDDELLTLLTEQTSPVGPAGVPEHRRGEAFMRDSSGNVGRIKVLPPCVPARNCAVRTSPPELCPEHGTAA</sequence>
<feature type="non-terminal residue" evidence="1">
    <location>
        <position position="1"/>
    </location>
</feature>
<reference evidence="1 2" key="1">
    <citation type="submission" date="2016-12" db="EMBL/GenBank/DDBJ databases">
        <authorList>
            <person name="Song W.-J."/>
            <person name="Kurnit D.M."/>
        </authorList>
    </citation>
    <scope>NUCLEOTIDE SEQUENCE [LARGE SCALE GENOMIC DNA]</scope>
    <source>
        <strain evidence="1 2">DSM 43162</strain>
    </source>
</reference>
<proteinExistence type="predicted"/>
<evidence type="ECO:0000313" key="1">
    <source>
        <dbReference type="EMBL" id="SHN88993.1"/>
    </source>
</evidence>
<name>A0A1M7V169_9ACTN</name>
<gene>
    <name evidence="1" type="ORF">SAMN05660350_04985</name>
</gene>
<evidence type="ECO:0000313" key="2">
    <source>
        <dbReference type="Proteomes" id="UP000184428"/>
    </source>
</evidence>
<accession>A0A1M7V169</accession>
<dbReference type="EMBL" id="FRDM01000075">
    <property type="protein sequence ID" value="SHN88993.1"/>
    <property type="molecule type" value="Genomic_DNA"/>
</dbReference>
<protein>
    <submittedName>
        <fullName evidence="1">Uncharacterized protein</fullName>
    </submittedName>
</protein>
<dbReference type="Proteomes" id="UP000184428">
    <property type="component" value="Unassembled WGS sequence"/>
</dbReference>
<dbReference type="RefSeq" id="WP_175561484.1">
    <property type="nucleotide sequence ID" value="NZ_FRDM01000075.1"/>
</dbReference>